<evidence type="ECO:0000256" key="2">
    <source>
        <dbReference type="RuleBase" id="RU000682"/>
    </source>
</evidence>
<dbReference type="Pfam" id="PF00046">
    <property type="entry name" value="Homeodomain"/>
    <property type="match status" value="1"/>
</dbReference>
<dbReference type="CDD" id="cd00086">
    <property type="entry name" value="homeodomain"/>
    <property type="match status" value="1"/>
</dbReference>
<dbReference type="GO" id="GO:0005634">
    <property type="term" value="C:nucleus"/>
    <property type="evidence" value="ECO:0007669"/>
    <property type="project" value="UniProtKB-SubCell"/>
</dbReference>
<evidence type="ECO:0000256" key="1">
    <source>
        <dbReference type="PROSITE-ProRule" id="PRU00108"/>
    </source>
</evidence>
<keyword evidence="1 2" id="KW-0539">Nucleus</keyword>
<keyword evidence="6" id="KW-1185">Reference proteome</keyword>
<dbReference type="InterPro" id="IPR001356">
    <property type="entry name" value="HD"/>
</dbReference>
<feature type="region of interest" description="Disordered" evidence="3">
    <location>
        <begin position="190"/>
        <end position="240"/>
    </location>
</feature>
<protein>
    <recommendedName>
        <fullName evidence="4">Homeobox domain-containing protein</fullName>
    </recommendedName>
</protein>
<keyword evidence="1 2" id="KW-0371">Homeobox</keyword>
<dbReference type="InterPro" id="IPR009057">
    <property type="entry name" value="Homeodomain-like_sf"/>
</dbReference>
<dbReference type="EMBL" id="CP119958">
    <property type="protein sequence ID" value="WFD37427.1"/>
    <property type="molecule type" value="Genomic_DNA"/>
</dbReference>
<organism evidence="5 6">
    <name type="scientific">Malassezia japonica</name>
    <dbReference type="NCBI Taxonomy" id="223818"/>
    <lineage>
        <taxon>Eukaryota</taxon>
        <taxon>Fungi</taxon>
        <taxon>Dikarya</taxon>
        <taxon>Basidiomycota</taxon>
        <taxon>Ustilaginomycotina</taxon>
        <taxon>Malasseziomycetes</taxon>
        <taxon>Malasseziales</taxon>
        <taxon>Malasseziaceae</taxon>
        <taxon>Malassezia</taxon>
    </lineage>
</organism>
<dbReference type="RefSeq" id="XP_060120324.1">
    <property type="nucleotide sequence ID" value="XM_060264341.1"/>
</dbReference>
<dbReference type="AlphaFoldDB" id="A0AAF0EZ39"/>
<dbReference type="GO" id="GO:0003677">
    <property type="term" value="F:DNA binding"/>
    <property type="evidence" value="ECO:0007669"/>
    <property type="project" value="UniProtKB-UniRule"/>
</dbReference>
<gene>
    <name evidence="5" type="ORF">MJAP1_000371</name>
</gene>
<evidence type="ECO:0000256" key="3">
    <source>
        <dbReference type="SAM" id="MobiDB-lite"/>
    </source>
</evidence>
<dbReference type="Proteomes" id="UP001217754">
    <property type="component" value="Chromosome 1"/>
</dbReference>
<evidence type="ECO:0000313" key="5">
    <source>
        <dbReference type="EMBL" id="WFD37427.1"/>
    </source>
</evidence>
<keyword evidence="1 2" id="KW-0238">DNA-binding</keyword>
<feature type="domain" description="Homeobox" evidence="4">
    <location>
        <begin position="149"/>
        <end position="193"/>
    </location>
</feature>
<feature type="DNA-binding region" description="Homeobox" evidence="1">
    <location>
        <begin position="151"/>
        <end position="194"/>
    </location>
</feature>
<dbReference type="GeneID" id="85224020"/>
<evidence type="ECO:0000313" key="6">
    <source>
        <dbReference type="Proteomes" id="UP001217754"/>
    </source>
</evidence>
<reference evidence="5" key="1">
    <citation type="submission" date="2023-03" db="EMBL/GenBank/DDBJ databases">
        <title>Mating type loci evolution in Malassezia.</title>
        <authorList>
            <person name="Coelho M.A."/>
        </authorList>
    </citation>
    <scope>NUCLEOTIDE SEQUENCE</scope>
    <source>
        <strain evidence="5">CBS 9431</strain>
    </source>
</reference>
<dbReference type="SMART" id="SM00389">
    <property type="entry name" value="HOX"/>
    <property type="match status" value="1"/>
</dbReference>
<comment type="subcellular location">
    <subcellularLocation>
        <location evidence="1 2">Nucleus</location>
    </subcellularLocation>
</comment>
<dbReference type="Gene3D" id="1.10.10.60">
    <property type="entry name" value="Homeodomain-like"/>
    <property type="match status" value="1"/>
</dbReference>
<evidence type="ECO:0000259" key="4">
    <source>
        <dbReference type="PROSITE" id="PS50071"/>
    </source>
</evidence>
<dbReference type="SUPFAM" id="SSF46689">
    <property type="entry name" value="Homeodomain-like"/>
    <property type="match status" value="1"/>
</dbReference>
<accession>A0AAF0EZ39</accession>
<proteinExistence type="predicted"/>
<dbReference type="PROSITE" id="PS50071">
    <property type="entry name" value="HOMEOBOX_2"/>
    <property type="match status" value="1"/>
</dbReference>
<name>A0AAF0EZ39_9BASI</name>
<sequence>MRFELDFLDGCLAVLRGLRQGASPTSLISPLPGGSSVSLNLRTITTEAFAEAVRDRPLATDVQDALISLYERALQRLKTTFAQGFTEAQSRWGASRVHALPLLHNLFETQCAAAAQETHDTILALVDERLDAFLADVDPSRCGNPKAHSEQAVKILETAFRHAPNITQAEKYKLAQATGLQPRQVTIWRAPPRLASVPPPRSETESVEETPIKSETGSPPCLPPASLSPELGVSSGLQGSPIKVEQSLPQLTAPGMEWTPSSPEHVLPMELTPAEPLPPASVLGLGTAHEAPEALSLDGLLDFDSAKQCLVFSPLDPLPRLDFADLRLDMESLERALGLGRTHPVLPPVVEVPLVPHDELAAAGSLVAQPMHVADEILAYAQAEGWALGDLVAPMRAAPAFHPASEIDRFAVHLDGVLQPAERALRSDPTTAPATAAPKWLSLSAMRDTLSADVPLALHDVAM</sequence>